<sequence length="189" mass="20831">MRTPEFRPVARLSAEWAPAGESAGEWHAGDILLTHGNSFFAKLIGFGQRLRIHGEDRRYAWFTHAALVVGPAGELVEVMGTGMVRSSVRDYHPRDYAVVHTGIEPADVKQVLAFADWVVAARPKYGWTTIVSIALTVLTGSKFSFFVSGEHICSGFVARAMERSGAIFTRDPVHITPADLAKYYAVEPR</sequence>
<comment type="caution">
    <text evidence="1">The sequence shown here is derived from an EMBL/GenBank/DDBJ whole genome shotgun (WGS) entry which is preliminary data.</text>
</comment>
<reference evidence="1 2" key="1">
    <citation type="submission" date="2021-02" db="EMBL/GenBank/DDBJ databases">
        <title>Actinophytocola xerophila sp. nov., isolated from soil of cotton cropping field.</title>
        <authorList>
            <person name="Huang R."/>
            <person name="Chen X."/>
            <person name="Ge X."/>
            <person name="Liu W."/>
        </authorList>
    </citation>
    <scope>NUCLEOTIDE SEQUENCE [LARGE SCALE GENOMIC DNA]</scope>
    <source>
        <strain evidence="1 2">S1-96</strain>
    </source>
</reference>
<accession>A0ABT2J8X7</accession>
<gene>
    <name evidence="1" type="ORF">JT362_14470</name>
</gene>
<dbReference type="InterPro" id="IPR038765">
    <property type="entry name" value="Papain-like_cys_pep_sf"/>
</dbReference>
<evidence type="ECO:0008006" key="3">
    <source>
        <dbReference type="Google" id="ProtNLM"/>
    </source>
</evidence>
<proteinExistence type="predicted"/>
<dbReference type="EMBL" id="JAFFZE010000012">
    <property type="protein sequence ID" value="MCT2584327.1"/>
    <property type="molecule type" value="Genomic_DNA"/>
</dbReference>
<keyword evidence="2" id="KW-1185">Reference proteome</keyword>
<evidence type="ECO:0000313" key="2">
    <source>
        <dbReference type="Proteomes" id="UP001156441"/>
    </source>
</evidence>
<name>A0ABT2J8X7_9PSEU</name>
<dbReference type="SUPFAM" id="SSF54001">
    <property type="entry name" value="Cysteine proteinases"/>
    <property type="match status" value="1"/>
</dbReference>
<dbReference type="Gene3D" id="3.90.1720.10">
    <property type="entry name" value="endopeptidase domain like (from Nostoc punctiforme)"/>
    <property type="match status" value="1"/>
</dbReference>
<dbReference type="RefSeq" id="WP_260191730.1">
    <property type="nucleotide sequence ID" value="NZ_JAFFZE010000012.1"/>
</dbReference>
<evidence type="ECO:0000313" key="1">
    <source>
        <dbReference type="EMBL" id="MCT2584327.1"/>
    </source>
</evidence>
<protein>
    <recommendedName>
        <fullName evidence="3">Permuted papain-like amidase enzyme, YaeF/YiiX, C92 family</fullName>
    </recommendedName>
</protein>
<dbReference type="Proteomes" id="UP001156441">
    <property type="component" value="Unassembled WGS sequence"/>
</dbReference>
<organism evidence="1 2">
    <name type="scientific">Actinophytocola gossypii</name>
    <dbReference type="NCBI Taxonomy" id="2812003"/>
    <lineage>
        <taxon>Bacteria</taxon>
        <taxon>Bacillati</taxon>
        <taxon>Actinomycetota</taxon>
        <taxon>Actinomycetes</taxon>
        <taxon>Pseudonocardiales</taxon>
        <taxon>Pseudonocardiaceae</taxon>
    </lineage>
</organism>